<evidence type="ECO:0000259" key="3">
    <source>
        <dbReference type="PROSITE" id="PS51668"/>
    </source>
</evidence>
<dbReference type="RefSeq" id="WP_093792266.1">
    <property type="nucleotide sequence ID" value="NZ_CP155571.1"/>
</dbReference>
<name>A0ABZ3J9Z6_SPOA4</name>
<dbReference type="PANTHER" id="PTHR12818">
    <property type="entry name" value="TRNA (ADENINE(37)-N6)-METHYLTRANSFERASE"/>
    <property type="match status" value="1"/>
</dbReference>
<dbReference type="Pfam" id="PF01980">
    <property type="entry name" value="TrmO_N"/>
    <property type="match status" value="1"/>
</dbReference>
<keyword evidence="1" id="KW-0949">S-adenosyl-L-methionine</keyword>
<dbReference type="EMBL" id="CP155571">
    <property type="protein sequence ID" value="XFO75188.1"/>
    <property type="molecule type" value="Genomic_DNA"/>
</dbReference>
<comment type="similarity">
    <text evidence="2">Belongs to the tRNA methyltransferase O family.</text>
</comment>
<dbReference type="InterPro" id="IPR036413">
    <property type="entry name" value="YaeB-like_sf"/>
</dbReference>
<dbReference type="Gene3D" id="2.40.30.70">
    <property type="entry name" value="YaeB-like"/>
    <property type="match status" value="1"/>
</dbReference>
<evidence type="ECO:0000313" key="5">
    <source>
        <dbReference type="Proteomes" id="UP000216052"/>
    </source>
</evidence>
<evidence type="ECO:0000256" key="2">
    <source>
        <dbReference type="ARBA" id="ARBA00033753"/>
    </source>
</evidence>
<accession>A0ABZ3J9Z6</accession>
<reference evidence="4" key="1">
    <citation type="submission" date="2024-05" db="EMBL/GenBank/DDBJ databases">
        <title>Isolation and characterization of Sporomusa carbonis sp. nov., a carboxydotrophic hydrogenogen in the genus of Sporomusa isolated from a charcoal burning pile.</title>
        <authorList>
            <person name="Boeer T."/>
            <person name="Rosenbaum F."/>
            <person name="Eysell L."/>
            <person name="Mueller V."/>
            <person name="Daniel R."/>
            <person name="Poehlein A."/>
        </authorList>
    </citation>
    <scope>NUCLEOTIDE SEQUENCE [LARGE SCALE GENOMIC DNA]</scope>
    <source>
        <strain evidence="4">DSM 3132</strain>
    </source>
</reference>
<feature type="domain" description="TsaA-like" evidence="3">
    <location>
        <begin position="9"/>
        <end position="127"/>
    </location>
</feature>
<dbReference type="InterPro" id="IPR023370">
    <property type="entry name" value="TrmO-like_N"/>
</dbReference>
<dbReference type="SUPFAM" id="SSF143555">
    <property type="entry name" value="FwdE-like"/>
    <property type="match status" value="1"/>
</dbReference>
<sequence length="255" mass="28544">MENNKVGLLHPVGEVISEWEDAIRIIKINPEYLPAMQNMNEHSHFWILCWFHNANRSLLQMGYTALNKTYGVFGVRTPARPNPIALTLVKLEKIAGDEIHVSGLDAAQGTPVLDIKPYFEADIVFSPKTPHMRLHSRQEVFYKQALRHHGEACPGLELGVKMAVLAEERLGQLQAPDVTLMLQGDACLADVLQGLTRARLANPTRFTYNGKAEQTEVTWTKNGSIMQFTVRPGLTPADIKEKNAEKLFIITTFSA</sequence>
<evidence type="ECO:0000256" key="1">
    <source>
        <dbReference type="ARBA" id="ARBA00022691"/>
    </source>
</evidence>
<dbReference type="PANTHER" id="PTHR12818:SF0">
    <property type="entry name" value="TRNA (ADENINE(37)-N6)-METHYLTRANSFERASE"/>
    <property type="match status" value="1"/>
</dbReference>
<evidence type="ECO:0000313" key="4">
    <source>
        <dbReference type="EMBL" id="XFO75188.1"/>
    </source>
</evidence>
<dbReference type="Pfam" id="PF02663">
    <property type="entry name" value="FmdE"/>
    <property type="match status" value="1"/>
</dbReference>
<proteinExistence type="inferred from homology"/>
<gene>
    <name evidence="4" type="ORF">SPACI_053030</name>
</gene>
<dbReference type="CDD" id="cd09281">
    <property type="entry name" value="UPF0066"/>
    <property type="match status" value="1"/>
</dbReference>
<dbReference type="InterPro" id="IPR036414">
    <property type="entry name" value="YaeB_N_sf"/>
</dbReference>
<dbReference type="PROSITE" id="PS51668">
    <property type="entry name" value="TSAA_2"/>
    <property type="match status" value="1"/>
</dbReference>
<organism evidence="4 5">
    <name type="scientific">Sporomusa acidovorans (strain ATCC 49682 / DSM 3132 / Mol)</name>
    <dbReference type="NCBI Taxonomy" id="1123286"/>
    <lineage>
        <taxon>Bacteria</taxon>
        <taxon>Bacillati</taxon>
        <taxon>Bacillota</taxon>
        <taxon>Negativicutes</taxon>
        <taxon>Selenomonadales</taxon>
        <taxon>Sporomusaceae</taxon>
        <taxon>Sporomusa</taxon>
    </lineage>
</organism>
<dbReference type="InterPro" id="IPR003814">
    <property type="entry name" value="FmdEsu_dom"/>
</dbReference>
<dbReference type="Gene3D" id="3.30.1330.130">
    <property type="match status" value="1"/>
</dbReference>
<dbReference type="InterPro" id="IPR040372">
    <property type="entry name" value="YaeB-like"/>
</dbReference>
<dbReference type="SUPFAM" id="SSF118196">
    <property type="entry name" value="YaeB-like"/>
    <property type="match status" value="1"/>
</dbReference>
<dbReference type="Proteomes" id="UP000216052">
    <property type="component" value="Chromosome"/>
</dbReference>
<keyword evidence="5" id="KW-1185">Reference proteome</keyword>
<protein>
    <recommendedName>
        <fullName evidence="3">TsaA-like domain-containing protein</fullName>
    </recommendedName>
</protein>